<feature type="domain" description="C2H2-type" evidence="13">
    <location>
        <begin position="401"/>
        <end position="430"/>
    </location>
</feature>
<evidence type="ECO:0000256" key="1">
    <source>
        <dbReference type="ARBA" id="ARBA00004123"/>
    </source>
</evidence>
<protein>
    <recommendedName>
        <fullName evidence="17">Protein krueppel</fullName>
    </recommendedName>
</protein>
<dbReference type="VEuPathDB" id="VectorBase:GAUT014901"/>
<dbReference type="SUPFAM" id="SSF57716">
    <property type="entry name" value="Glucocorticoid receptor-like (DNA-binding domain)"/>
    <property type="match status" value="1"/>
</dbReference>
<dbReference type="Gene3D" id="3.40.1800.20">
    <property type="match status" value="1"/>
</dbReference>
<dbReference type="STRING" id="7395.A0A1A9UTL7"/>
<dbReference type="Pfam" id="PF13894">
    <property type="entry name" value="zf-C2H2_4"/>
    <property type="match status" value="1"/>
</dbReference>
<dbReference type="Proteomes" id="UP000078200">
    <property type="component" value="Unassembled WGS sequence"/>
</dbReference>
<evidence type="ECO:0000256" key="3">
    <source>
        <dbReference type="ARBA" id="ARBA00022737"/>
    </source>
</evidence>
<evidence type="ECO:0000256" key="4">
    <source>
        <dbReference type="ARBA" id="ARBA00022771"/>
    </source>
</evidence>
<dbReference type="Pfam" id="PF00096">
    <property type="entry name" value="zf-C2H2"/>
    <property type="match status" value="3"/>
</dbReference>
<evidence type="ECO:0000256" key="8">
    <source>
        <dbReference type="ARBA" id="ARBA00023163"/>
    </source>
</evidence>
<dbReference type="GO" id="GO:0005634">
    <property type="term" value="C:nucleus"/>
    <property type="evidence" value="ECO:0007669"/>
    <property type="project" value="UniProtKB-SubCell"/>
</dbReference>
<feature type="domain" description="C2H2-type" evidence="13">
    <location>
        <begin position="317"/>
        <end position="340"/>
    </location>
</feature>
<evidence type="ECO:0000256" key="10">
    <source>
        <dbReference type="PROSITE-ProRule" id="PRU00042"/>
    </source>
</evidence>
<feature type="compositionally biased region" description="Basic and acidic residues" evidence="12">
    <location>
        <begin position="185"/>
        <end position="197"/>
    </location>
</feature>
<keyword evidence="9" id="KW-0539">Nucleus</keyword>
<dbReference type="PROSITE" id="PS51915">
    <property type="entry name" value="ZAD"/>
    <property type="match status" value="1"/>
</dbReference>
<proteinExistence type="predicted"/>
<dbReference type="Gene3D" id="3.30.160.60">
    <property type="entry name" value="Classic Zinc Finger"/>
    <property type="match status" value="4"/>
</dbReference>
<dbReference type="Pfam" id="PF07776">
    <property type="entry name" value="zf-AD"/>
    <property type="match status" value="1"/>
</dbReference>
<dbReference type="FunFam" id="3.30.160.60:FF:000706">
    <property type="entry name" value="Zinc finger protein"/>
    <property type="match status" value="1"/>
</dbReference>
<feature type="binding site" evidence="11">
    <location>
        <position position="68"/>
    </location>
    <ligand>
        <name>Zn(2+)</name>
        <dbReference type="ChEBI" id="CHEBI:29105"/>
    </ligand>
</feature>
<dbReference type="SMART" id="SM00355">
    <property type="entry name" value="ZnF_C2H2"/>
    <property type="match status" value="6"/>
</dbReference>
<dbReference type="PROSITE" id="PS50157">
    <property type="entry name" value="ZINC_FINGER_C2H2_2"/>
    <property type="match status" value="6"/>
</dbReference>
<feature type="domain" description="C2H2-type" evidence="13">
    <location>
        <begin position="288"/>
        <end position="315"/>
    </location>
</feature>
<evidence type="ECO:0000259" key="13">
    <source>
        <dbReference type="PROSITE" id="PS50157"/>
    </source>
</evidence>
<dbReference type="PROSITE" id="PS00028">
    <property type="entry name" value="ZINC_FINGER_C2H2_1"/>
    <property type="match status" value="6"/>
</dbReference>
<keyword evidence="4 10" id="KW-0863">Zinc-finger</keyword>
<dbReference type="GO" id="GO:0000978">
    <property type="term" value="F:RNA polymerase II cis-regulatory region sequence-specific DNA binding"/>
    <property type="evidence" value="ECO:0007669"/>
    <property type="project" value="TreeGrafter"/>
</dbReference>
<dbReference type="PANTHER" id="PTHR46105:SF5">
    <property type="entry name" value="ZINC FINGER AND BTB DOMAIN-CONTAINING PROTEIN 44 ISOFORM X1"/>
    <property type="match status" value="1"/>
</dbReference>
<dbReference type="InterPro" id="IPR036236">
    <property type="entry name" value="Znf_C2H2_sf"/>
</dbReference>
<keyword evidence="8" id="KW-0804">Transcription</keyword>
<dbReference type="InterPro" id="IPR013087">
    <property type="entry name" value="Znf_C2H2_type"/>
</dbReference>
<feature type="region of interest" description="Disordered" evidence="12">
    <location>
        <begin position="105"/>
        <end position="128"/>
    </location>
</feature>
<dbReference type="InterPro" id="IPR050457">
    <property type="entry name" value="ZnFinger_BTB_dom_contain"/>
</dbReference>
<evidence type="ECO:0000256" key="7">
    <source>
        <dbReference type="ARBA" id="ARBA00023125"/>
    </source>
</evidence>
<feature type="binding site" evidence="11">
    <location>
        <position position="24"/>
    </location>
    <ligand>
        <name>Zn(2+)</name>
        <dbReference type="ChEBI" id="CHEBI:29105"/>
    </ligand>
</feature>
<evidence type="ECO:0000256" key="2">
    <source>
        <dbReference type="ARBA" id="ARBA00022723"/>
    </source>
</evidence>
<evidence type="ECO:0000256" key="6">
    <source>
        <dbReference type="ARBA" id="ARBA00023015"/>
    </source>
</evidence>
<evidence type="ECO:0000259" key="14">
    <source>
        <dbReference type="PROSITE" id="PS51915"/>
    </source>
</evidence>
<feature type="region of interest" description="Disordered" evidence="12">
    <location>
        <begin position="178"/>
        <end position="199"/>
    </location>
</feature>
<dbReference type="GO" id="GO:0000981">
    <property type="term" value="F:DNA-binding transcription factor activity, RNA polymerase II-specific"/>
    <property type="evidence" value="ECO:0007669"/>
    <property type="project" value="TreeGrafter"/>
</dbReference>
<evidence type="ECO:0008006" key="17">
    <source>
        <dbReference type="Google" id="ProtNLM"/>
    </source>
</evidence>
<comment type="subcellular location">
    <subcellularLocation>
        <location evidence="1">Nucleus</location>
    </subcellularLocation>
</comment>
<keyword evidence="2 11" id="KW-0479">Metal-binding</keyword>
<keyword evidence="5 11" id="KW-0862">Zinc</keyword>
<organism evidence="15 16">
    <name type="scientific">Glossina austeni</name>
    <name type="common">Savannah tsetse fly</name>
    <dbReference type="NCBI Taxonomy" id="7395"/>
    <lineage>
        <taxon>Eukaryota</taxon>
        <taxon>Metazoa</taxon>
        <taxon>Ecdysozoa</taxon>
        <taxon>Arthropoda</taxon>
        <taxon>Hexapoda</taxon>
        <taxon>Insecta</taxon>
        <taxon>Pterygota</taxon>
        <taxon>Neoptera</taxon>
        <taxon>Endopterygota</taxon>
        <taxon>Diptera</taxon>
        <taxon>Brachycera</taxon>
        <taxon>Muscomorpha</taxon>
        <taxon>Hippoboscoidea</taxon>
        <taxon>Glossinidae</taxon>
        <taxon>Glossina</taxon>
    </lineage>
</organism>
<feature type="binding site" evidence="11">
    <location>
        <position position="21"/>
    </location>
    <ligand>
        <name>Zn(2+)</name>
        <dbReference type="ChEBI" id="CHEBI:29105"/>
    </ligand>
</feature>
<dbReference type="AlphaFoldDB" id="A0A1A9UTL7"/>
<keyword evidence="3" id="KW-0677">Repeat</keyword>
<dbReference type="FunFam" id="3.30.160.60:FF:000446">
    <property type="entry name" value="Zinc finger protein"/>
    <property type="match status" value="1"/>
</dbReference>
<feature type="domain" description="C2H2-type" evidence="13">
    <location>
        <begin position="345"/>
        <end position="372"/>
    </location>
</feature>
<keyword evidence="6" id="KW-0805">Transcription regulation</keyword>
<evidence type="ECO:0000256" key="5">
    <source>
        <dbReference type="ARBA" id="ARBA00022833"/>
    </source>
</evidence>
<evidence type="ECO:0000313" key="16">
    <source>
        <dbReference type="Proteomes" id="UP000078200"/>
    </source>
</evidence>
<dbReference type="SUPFAM" id="SSF57667">
    <property type="entry name" value="beta-beta-alpha zinc fingers"/>
    <property type="match status" value="4"/>
</dbReference>
<accession>A0A1A9UTL7</accession>
<evidence type="ECO:0000256" key="12">
    <source>
        <dbReference type="SAM" id="MobiDB-lite"/>
    </source>
</evidence>
<evidence type="ECO:0000256" key="11">
    <source>
        <dbReference type="PROSITE-ProRule" id="PRU01263"/>
    </source>
</evidence>
<evidence type="ECO:0000256" key="9">
    <source>
        <dbReference type="ARBA" id="ARBA00023242"/>
    </source>
</evidence>
<dbReference type="EnsemblMetazoa" id="GAUT014901-RA">
    <property type="protein sequence ID" value="GAUT014901-PA"/>
    <property type="gene ID" value="GAUT014901"/>
</dbReference>
<keyword evidence="16" id="KW-1185">Reference proteome</keyword>
<feature type="domain" description="C2H2-type" evidence="13">
    <location>
        <begin position="373"/>
        <end position="401"/>
    </location>
</feature>
<name>A0A1A9UTL7_GLOAU</name>
<feature type="domain" description="ZAD" evidence="14">
    <location>
        <begin position="19"/>
        <end position="95"/>
    </location>
</feature>
<dbReference type="PANTHER" id="PTHR46105">
    <property type="entry name" value="AGAP004733-PA"/>
    <property type="match status" value="1"/>
</dbReference>
<dbReference type="GO" id="GO:0008270">
    <property type="term" value="F:zinc ion binding"/>
    <property type="evidence" value="ECO:0007669"/>
    <property type="project" value="UniProtKB-UniRule"/>
</dbReference>
<keyword evidence="7" id="KW-0238">DNA-binding</keyword>
<feature type="binding site" evidence="11">
    <location>
        <position position="71"/>
    </location>
    <ligand>
        <name>Zn(2+)</name>
        <dbReference type="ChEBI" id="CHEBI:29105"/>
    </ligand>
</feature>
<dbReference type="SMART" id="SM00868">
    <property type="entry name" value="zf-AD"/>
    <property type="match status" value="1"/>
</dbReference>
<dbReference type="InterPro" id="IPR012934">
    <property type="entry name" value="Znf_AD"/>
</dbReference>
<reference evidence="15" key="1">
    <citation type="submission" date="2020-05" db="UniProtKB">
        <authorList>
            <consortium name="EnsemblMetazoa"/>
        </authorList>
    </citation>
    <scope>IDENTIFICATION</scope>
    <source>
        <strain evidence="15">TTRI</strain>
    </source>
</reference>
<feature type="domain" description="C2H2-type" evidence="13">
    <location>
        <begin position="431"/>
        <end position="459"/>
    </location>
</feature>
<sequence>MKLLKKKKMQITASNLTTNNCRVCLELPEEVIDTSTIYNEENLTYADCFLICTQIDLTADDDLPHNLCKPCALELQMSYDFYTKVETSKRLLQQYKQRSQLLSSADFNKGNSNKSSDNTKFMDNTSFSPEHPREIIQQIDEILINQGPVESIDGAFVRCETENDEIEEHLEEEEFQCLEELEDEDNKRETENRKENDYDGEVPVTLETHFKIVEDITIQKEQNRTELNKMKGRDLKSALKVTNSVTNHSTPTPVPDKPEIKMHNYPETKGEVNAALSLTKRTRHIGSYECNYCRKSFPNYSRMTIHQRSHEVDRPKFNCEFCGRMYSTKQALEVHIRAIHIKSGFSCTICGKIFPVKKSLEIHMRYHTGDFPYVCDLCGRKFAQMCHLNTHKKIKHDSVRFSCDYPDCGKYFTSSNSLRNHEYTHHNMMPFECEFCQQGYPAKAKLKVHIKRKHGQDMSKEQLENMRKFHVMRSKVNFVKVLSDTNTKLDFSDTNSTTDQ</sequence>
<evidence type="ECO:0000313" key="15">
    <source>
        <dbReference type="EnsemblMetazoa" id="GAUT014901-PA"/>
    </source>
</evidence>